<dbReference type="SUPFAM" id="SSF161098">
    <property type="entry name" value="MetI-like"/>
    <property type="match status" value="1"/>
</dbReference>
<dbReference type="CDD" id="cd06261">
    <property type="entry name" value="TM_PBP2"/>
    <property type="match status" value="1"/>
</dbReference>
<protein>
    <submittedName>
        <fullName evidence="10">Putative aldouronate transport system permease protein</fullName>
    </submittedName>
</protein>
<dbReference type="Pfam" id="PF00528">
    <property type="entry name" value="BPD_transp_1"/>
    <property type="match status" value="1"/>
</dbReference>
<reference evidence="10 11" key="1">
    <citation type="submission" date="2019-06" db="EMBL/GenBank/DDBJ databases">
        <title>Sequencing the genomes of 1000 actinobacteria strains.</title>
        <authorList>
            <person name="Klenk H.-P."/>
        </authorList>
    </citation>
    <scope>NUCLEOTIDE SEQUENCE [LARGE SCALE GENOMIC DNA]</scope>
    <source>
        <strain evidence="10 11">DSM 24683</strain>
    </source>
</reference>
<organism evidence="10 11">
    <name type="scientific">Kribbella amoyensis</name>
    <dbReference type="NCBI Taxonomy" id="996641"/>
    <lineage>
        <taxon>Bacteria</taxon>
        <taxon>Bacillati</taxon>
        <taxon>Actinomycetota</taxon>
        <taxon>Actinomycetes</taxon>
        <taxon>Propionibacteriales</taxon>
        <taxon>Kribbellaceae</taxon>
        <taxon>Kribbella</taxon>
    </lineage>
</organism>
<keyword evidence="6 7" id="KW-0472">Membrane</keyword>
<keyword evidence="4 7" id="KW-0812">Transmembrane</keyword>
<sequence>MRLFTRPDGATPAPARPGLGTRLRRDRTMLLLVLPGFLFFVVFHYVPLLGNVIVFQDYQPYLGFRDSPWAGLSNFAVFGEPDFYRALLNTLKFAFLQLVLFFPAPIALALLLNSILSSKLRRFVQSVVYLPHFIGWVILISISQQLVGGTGLLPQLLGELGLPRVDLMTSPEFFPWLVTLQLIWKDAGWGTIIFLAALLNIDTAHYEAAAIDGANRWRRLWHVTLPGIVPVILLLLILNLGSILSVGFEQILLQRDAVGADAAEVLDTYVYFHGVLDGQWGSAAAVGLVKGLIGLVLILGANKLAHRFGHEGIYRR</sequence>
<comment type="similarity">
    <text evidence="7">Belongs to the binding-protein-dependent transport system permease family.</text>
</comment>
<dbReference type="GO" id="GO:0005886">
    <property type="term" value="C:plasma membrane"/>
    <property type="evidence" value="ECO:0007669"/>
    <property type="project" value="UniProtKB-SubCell"/>
</dbReference>
<keyword evidence="5 7" id="KW-1133">Transmembrane helix</keyword>
<feature type="transmembrane region" description="Helical" evidence="7">
    <location>
        <begin position="173"/>
        <end position="199"/>
    </location>
</feature>
<keyword evidence="3" id="KW-1003">Cell membrane</keyword>
<dbReference type="RefSeq" id="WP_238334922.1">
    <property type="nucleotide sequence ID" value="NZ_VIVK01000001.1"/>
</dbReference>
<gene>
    <name evidence="10" type="ORF">FB561_4046</name>
</gene>
<dbReference type="InterPro" id="IPR050809">
    <property type="entry name" value="UgpAE/MalFG_permease"/>
</dbReference>
<feature type="region of interest" description="Disordered" evidence="8">
    <location>
        <begin position="1"/>
        <end position="20"/>
    </location>
</feature>
<evidence type="ECO:0000256" key="1">
    <source>
        <dbReference type="ARBA" id="ARBA00004651"/>
    </source>
</evidence>
<dbReference type="InterPro" id="IPR035906">
    <property type="entry name" value="MetI-like_sf"/>
</dbReference>
<dbReference type="GO" id="GO:0055085">
    <property type="term" value="P:transmembrane transport"/>
    <property type="evidence" value="ECO:0007669"/>
    <property type="project" value="InterPro"/>
</dbReference>
<accession>A0A561BVK1</accession>
<evidence type="ECO:0000256" key="2">
    <source>
        <dbReference type="ARBA" id="ARBA00022448"/>
    </source>
</evidence>
<dbReference type="PANTHER" id="PTHR43227:SF11">
    <property type="entry name" value="BLL4140 PROTEIN"/>
    <property type="match status" value="1"/>
</dbReference>
<evidence type="ECO:0000256" key="4">
    <source>
        <dbReference type="ARBA" id="ARBA00022692"/>
    </source>
</evidence>
<feature type="transmembrane region" description="Helical" evidence="7">
    <location>
        <begin position="220"/>
        <end position="244"/>
    </location>
</feature>
<comment type="caution">
    <text evidence="10">The sequence shown here is derived from an EMBL/GenBank/DDBJ whole genome shotgun (WGS) entry which is preliminary data.</text>
</comment>
<dbReference type="PROSITE" id="PS50928">
    <property type="entry name" value="ABC_TM1"/>
    <property type="match status" value="1"/>
</dbReference>
<evidence type="ECO:0000256" key="3">
    <source>
        <dbReference type="ARBA" id="ARBA00022475"/>
    </source>
</evidence>
<dbReference type="AlphaFoldDB" id="A0A561BVK1"/>
<evidence type="ECO:0000256" key="7">
    <source>
        <dbReference type="RuleBase" id="RU363032"/>
    </source>
</evidence>
<keyword evidence="2 7" id="KW-0813">Transport</keyword>
<keyword evidence="11" id="KW-1185">Reference proteome</keyword>
<dbReference type="Proteomes" id="UP000318380">
    <property type="component" value="Unassembled WGS sequence"/>
</dbReference>
<proteinExistence type="inferred from homology"/>
<evidence type="ECO:0000256" key="5">
    <source>
        <dbReference type="ARBA" id="ARBA00022989"/>
    </source>
</evidence>
<comment type="subcellular location">
    <subcellularLocation>
        <location evidence="1 7">Cell membrane</location>
        <topology evidence="1 7">Multi-pass membrane protein</topology>
    </subcellularLocation>
</comment>
<feature type="transmembrane region" description="Helical" evidence="7">
    <location>
        <begin position="93"/>
        <end position="112"/>
    </location>
</feature>
<evidence type="ECO:0000259" key="9">
    <source>
        <dbReference type="PROSITE" id="PS50928"/>
    </source>
</evidence>
<dbReference type="Gene3D" id="1.10.3720.10">
    <property type="entry name" value="MetI-like"/>
    <property type="match status" value="1"/>
</dbReference>
<evidence type="ECO:0000313" key="11">
    <source>
        <dbReference type="Proteomes" id="UP000318380"/>
    </source>
</evidence>
<feature type="transmembrane region" description="Helical" evidence="7">
    <location>
        <begin position="29"/>
        <end position="55"/>
    </location>
</feature>
<name>A0A561BVK1_9ACTN</name>
<feature type="domain" description="ABC transmembrane type-1" evidence="9">
    <location>
        <begin position="87"/>
        <end position="301"/>
    </location>
</feature>
<evidence type="ECO:0000256" key="8">
    <source>
        <dbReference type="SAM" id="MobiDB-lite"/>
    </source>
</evidence>
<feature type="transmembrane region" description="Helical" evidence="7">
    <location>
        <begin position="280"/>
        <end position="301"/>
    </location>
</feature>
<feature type="transmembrane region" description="Helical" evidence="7">
    <location>
        <begin position="133"/>
        <end position="153"/>
    </location>
</feature>
<dbReference type="PANTHER" id="PTHR43227">
    <property type="entry name" value="BLL4140 PROTEIN"/>
    <property type="match status" value="1"/>
</dbReference>
<evidence type="ECO:0000313" key="10">
    <source>
        <dbReference type="EMBL" id="TWD82900.1"/>
    </source>
</evidence>
<evidence type="ECO:0000256" key="6">
    <source>
        <dbReference type="ARBA" id="ARBA00023136"/>
    </source>
</evidence>
<dbReference type="InterPro" id="IPR000515">
    <property type="entry name" value="MetI-like"/>
</dbReference>
<dbReference type="EMBL" id="VIVK01000001">
    <property type="protein sequence ID" value="TWD82900.1"/>
    <property type="molecule type" value="Genomic_DNA"/>
</dbReference>